<dbReference type="InterPro" id="IPR019587">
    <property type="entry name" value="Polyketide_cyclase/dehydratase"/>
</dbReference>
<keyword evidence="2" id="KW-1185">Reference proteome</keyword>
<dbReference type="OrthoDB" id="1928994at2759"/>
<dbReference type="PANTHER" id="PTHR33789">
    <property type="entry name" value="LACHRYMATORY-FACTOR SYNTHASE"/>
    <property type="match status" value="1"/>
</dbReference>
<evidence type="ECO:0000313" key="2">
    <source>
        <dbReference type="Proteomes" id="UP000325081"/>
    </source>
</evidence>
<dbReference type="Pfam" id="PF10604">
    <property type="entry name" value="Polyketide_cyc2"/>
    <property type="match status" value="1"/>
</dbReference>
<evidence type="ECO:0000313" key="1">
    <source>
        <dbReference type="EMBL" id="GER25589.1"/>
    </source>
</evidence>
<dbReference type="PANTHER" id="PTHR33789:SF15">
    <property type="entry name" value="LACHRYMATORY-FACTOR SYNTHASE"/>
    <property type="match status" value="1"/>
</dbReference>
<dbReference type="FunFam" id="3.30.530.20:FF:000064">
    <property type="entry name" value="Lachrymatory-factor synthase"/>
    <property type="match status" value="1"/>
</dbReference>
<dbReference type="InterPro" id="IPR023393">
    <property type="entry name" value="START-like_dom_sf"/>
</dbReference>
<dbReference type="Gene3D" id="3.30.530.20">
    <property type="match status" value="1"/>
</dbReference>
<organism evidence="1 2">
    <name type="scientific">Striga asiatica</name>
    <name type="common">Asiatic witchweed</name>
    <name type="synonym">Buchnera asiatica</name>
    <dbReference type="NCBI Taxonomy" id="4170"/>
    <lineage>
        <taxon>Eukaryota</taxon>
        <taxon>Viridiplantae</taxon>
        <taxon>Streptophyta</taxon>
        <taxon>Embryophyta</taxon>
        <taxon>Tracheophyta</taxon>
        <taxon>Spermatophyta</taxon>
        <taxon>Magnoliopsida</taxon>
        <taxon>eudicotyledons</taxon>
        <taxon>Gunneridae</taxon>
        <taxon>Pentapetalae</taxon>
        <taxon>asterids</taxon>
        <taxon>lamiids</taxon>
        <taxon>Lamiales</taxon>
        <taxon>Orobanchaceae</taxon>
        <taxon>Buchnereae</taxon>
        <taxon>Striga</taxon>
    </lineage>
</organism>
<comment type="caution">
    <text evidence="1">The sequence shown here is derived from an EMBL/GenBank/DDBJ whole genome shotgun (WGS) entry which is preliminary data.</text>
</comment>
<accession>A0A5A7NYG9</accession>
<dbReference type="AlphaFoldDB" id="A0A5A7NYG9"/>
<reference evidence="2" key="1">
    <citation type="journal article" date="2019" name="Curr. Biol.">
        <title>Genome Sequence of Striga asiatica Provides Insight into the Evolution of Plant Parasitism.</title>
        <authorList>
            <person name="Yoshida S."/>
            <person name="Kim S."/>
            <person name="Wafula E.K."/>
            <person name="Tanskanen J."/>
            <person name="Kim Y.M."/>
            <person name="Honaas L."/>
            <person name="Yang Z."/>
            <person name="Spallek T."/>
            <person name="Conn C.E."/>
            <person name="Ichihashi Y."/>
            <person name="Cheong K."/>
            <person name="Cui S."/>
            <person name="Der J.P."/>
            <person name="Gundlach H."/>
            <person name="Jiao Y."/>
            <person name="Hori C."/>
            <person name="Ishida J.K."/>
            <person name="Kasahara H."/>
            <person name="Kiba T."/>
            <person name="Kim M.S."/>
            <person name="Koo N."/>
            <person name="Laohavisit A."/>
            <person name="Lee Y.H."/>
            <person name="Lumba S."/>
            <person name="McCourt P."/>
            <person name="Mortimer J.C."/>
            <person name="Mutuku J.M."/>
            <person name="Nomura T."/>
            <person name="Sasaki-Sekimoto Y."/>
            <person name="Seto Y."/>
            <person name="Wang Y."/>
            <person name="Wakatake T."/>
            <person name="Sakakibara H."/>
            <person name="Demura T."/>
            <person name="Yamaguchi S."/>
            <person name="Yoneyama K."/>
            <person name="Manabe R.I."/>
            <person name="Nelson D.C."/>
            <person name="Schulman A.H."/>
            <person name="Timko M.P."/>
            <person name="dePamphilis C.W."/>
            <person name="Choi D."/>
            <person name="Shirasu K."/>
        </authorList>
    </citation>
    <scope>NUCLEOTIDE SEQUENCE [LARGE SCALE GENOMIC DNA]</scope>
    <source>
        <strain evidence="2">cv. UVA1</strain>
    </source>
</reference>
<dbReference type="InterPro" id="IPR053249">
    <property type="entry name" value="LFS"/>
</dbReference>
<name>A0A5A7NYG9_STRAF</name>
<proteinExistence type="predicted"/>
<gene>
    <name evidence="1" type="ORF">STAS_01177</name>
</gene>
<dbReference type="GO" id="GO:0004864">
    <property type="term" value="F:protein phosphatase inhibitor activity"/>
    <property type="evidence" value="ECO:0007669"/>
    <property type="project" value="UniProtKB-ARBA"/>
</dbReference>
<protein>
    <submittedName>
        <fullName evidence="1">Polyketide cyclase/dehydrase and lipid transportsuperfamily protein</fullName>
    </submittedName>
</protein>
<dbReference type="Proteomes" id="UP000325081">
    <property type="component" value="Unassembled WGS sequence"/>
</dbReference>
<sequence length="157" mass="17875">MDVSQIKWEGKVSTLLEQVRPEQLWPLLEDFFGLNKWFPGLATCHGLQGVNGVPGCIRYCSGFGIKQKGDEEIKWSKERLVSIDREDMTLTYEIVDSNIGFESYVSTLKVFRDGTVVWWISLNPVDGWQLPDLVGKYEIGLKRMVKNMEAAICNGQI</sequence>
<dbReference type="CDD" id="cd07821">
    <property type="entry name" value="PYR_PYL_RCAR_like"/>
    <property type="match status" value="1"/>
</dbReference>
<dbReference type="EMBL" id="BKCP01000336">
    <property type="protein sequence ID" value="GER25589.1"/>
    <property type="molecule type" value="Genomic_DNA"/>
</dbReference>
<dbReference type="SUPFAM" id="SSF55961">
    <property type="entry name" value="Bet v1-like"/>
    <property type="match status" value="1"/>
</dbReference>